<evidence type="ECO:0000313" key="1">
    <source>
        <dbReference type="EMBL" id="AAP77077.1"/>
    </source>
</evidence>
<keyword evidence="2" id="KW-1185">Reference proteome</keyword>
<dbReference type="Proteomes" id="UP000002495">
    <property type="component" value="Chromosome"/>
</dbReference>
<dbReference type="EMBL" id="AE017125">
    <property type="protein sequence ID" value="AAP77077.1"/>
    <property type="molecule type" value="Genomic_DNA"/>
</dbReference>
<dbReference type="HOGENOM" id="CLU_3389770_0_0_7"/>
<reference evidence="1 2" key="1">
    <citation type="journal article" date="2003" name="Proc. Natl. Acad. Sci. U.S.A.">
        <title>The complete genome sequence of the carcinogenic bacterium Helicobacter hepaticus.</title>
        <authorList>
            <person name="Suerbaum S."/>
            <person name="Josenhans C."/>
            <person name="Sterzenbach T."/>
            <person name="Drescher B."/>
            <person name="Brandt P."/>
            <person name="Bell M."/>
            <person name="Droege M."/>
            <person name="Fartmann B."/>
            <person name="Fischer H.-P."/>
            <person name="Ge Z."/>
            <person name="Hoerster A."/>
            <person name="Holland R."/>
            <person name="Klein K."/>
            <person name="Koenig J."/>
            <person name="Macko L."/>
            <person name="Mendz G.L."/>
            <person name="Nyakatura G."/>
            <person name="Schauer D.B."/>
            <person name="Shen Z."/>
            <person name="Weber J."/>
            <person name="Frosch M."/>
            <person name="Fox J.G."/>
        </authorList>
    </citation>
    <scope>NUCLEOTIDE SEQUENCE [LARGE SCALE GENOMIC DNA]</scope>
    <source>
        <strain evidence="2">ATCC 51449 / 3B1</strain>
    </source>
</reference>
<accession>Q7VIX4</accession>
<dbReference type="KEGG" id="hhe:HH_0480"/>
<evidence type="ECO:0000313" key="2">
    <source>
        <dbReference type="Proteomes" id="UP000002495"/>
    </source>
</evidence>
<dbReference type="AlphaFoldDB" id="Q7VIX4"/>
<gene>
    <name evidence="1" type="ordered locus">HH_0480</name>
</gene>
<organism evidence="1 2">
    <name type="scientific">Helicobacter hepaticus (strain ATCC 51449 / 3B1)</name>
    <dbReference type="NCBI Taxonomy" id="235279"/>
    <lineage>
        <taxon>Bacteria</taxon>
        <taxon>Pseudomonadati</taxon>
        <taxon>Campylobacterota</taxon>
        <taxon>Epsilonproteobacteria</taxon>
        <taxon>Campylobacterales</taxon>
        <taxon>Helicobacteraceae</taxon>
        <taxon>Helicobacter</taxon>
    </lineage>
</organism>
<sequence length="32" mass="3714">MCRIRFSSVKDLQTNAQTLKAKCLKLLLIYIT</sequence>
<protein>
    <submittedName>
        <fullName evidence="1">Uncharacterized protein</fullName>
    </submittedName>
</protein>
<name>Q7VIX4_HELHP</name>
<proteinExistence type="predicted"/>